<organism evidence="1 2">
    <name type="scientific">Neoroseomonas alkaliterrae</name>
    <dbReference type="NCBI Taxonomy" id="1452450"/>
    <lineage>
        <taxon>Bacteria</taxon>
        <taxon>Pseudomonadati</taxon>
        <taxon>Pseudomonadota</taxon>
        <taxon>Alphaproteobacteria</taxon>
        <taxon>Acetobacterales</taxon>
        <taxon>Acetobacteraceae</taxon>
        <taxon>Neoroseomonas</taxon>
    </lineage>
</organism>
<name>A0A840XPS5_9PROT</name>
<comment type="caution">
    <text evidence="1">The sequence shown here is derived from an EMBL/GenBank/DDBJ whole genome shotgun (WGS) entry which is preliminary data.</text>
</comment>
<reference evidence="1 2" key="1">
    <citation type="submission" date="2020-08" db="EMBL/GenBank/DDBJ databases">
        <title>Genomic Encyclopedia of Type Strains, Phase IV (KMG-IV): sequencing the most valuable type-strain genomes for metagenomic binning, comparative biology and taxonomic classification.</title>
        <authorList>
            <person name="Goeker M."/>
        </authorList>
    </citation>
    <scope>NUCLEOTIDE SEQUENCE [LARGE SCALE GENOMIC DNA]</scope>
    <source>
        <strain evidence="1 2">DSM 25895</strain>
    </source>
</reference>
<proteinExistence type="predicted"/>
<dbReference type="Pfam" id="PF23140">
    <property type="entry name" value="Gp80"/>
    <property type="match status" value="1"/>
</dbReference>
<keyword evidence="2" id="KW-1185">Reference proteome</keyword>
<accession>A0A840XPS5</accession>
<dbReference type="EMBL" id="JACIJE010000007">
    <property type="protein sequence ID" value="MBB5690608.1"/>
    <property type="molecule type" value="Genomic_DNA"/>
</dbReference>
<evidence type="ECO:0000313" key="2">
    <source>
        <dbReference type="Proteomes" id="UP000562254"/>
    </source>
</evidence>
<dbReference type="InterPro" id="IPR056908">
    <property type="entry name" value="Gp80-like"/>
</dbReference>
<evidence type="ECO:0000313" key="1">
    <source>
        <dbReference type="EMBL" id="MBB5690608.1"/>
    </source>
</evidence>
<protein>
    <recommendedName>
        <fullName evidence="3">Phage tail protein</fullName>
    </recommendedName>
</protein>
<dbReference type="RefSeq" id="WP_184485559.1">
    <property type="nucleotide sequence ID" value="NZ_JAAEDJ010000083.1"/>
</dbReference>
<dbReference type="Proteomes" id="UP000562254">
    <property type="component" value="Unassembled WGS sequence"/>
</dbReference>
<evidence type="ECO:0008006" key="3">
    <source>
        <dbReference type="Google" id="ProtNLM"/>
    </source>
</evidence>
<sequence length="125" mass="12245">MTALTDYAKNLLGRALVARQPALPTGVWVGLGTGGSDAAGLTGEPAAATGYARQPAAFTGSGIQRNTAPLRFSFTAAPGTLTHVGLFDAVAGGNALAWAPLGSPATLGAPGSITIPAESLSVIGD</sequence>
<dbReference type="AlphaFoldDB" id="A0A840XPS5"/>
<gene>
    <name evidence="1" type="ORF">FHS88_002743</name>
</gene>